<sequence>MKKLIGIIIILALLGLLGWRIYQRIQEASASKTPTRQPTAAGSPQGQGSRPGGGTFGKQAVAVEVAPVKQQTLQEMGQYTGSLSPQSQFVVTANVSGRLERLLVNIGDRVKQNQVIATIDAELFQQQVERAQADLDVAKANLTEAESTLFAAQREFERSKTLSQGNILSQSKLDAAEAEYNAAEARVKVAQANVASRESALKTAQLNLSYTSVKATWSGDKGERVIAERFASEGALLKANDQIVSVVDIRSIICVINVIERDYFRIKPGQQASVTTDAFPGQIFDGRVARIAPILKETSRQAAIEIDIPNPNELLKPGMFARVQLQFDEIPNATVVPVAALVRRNEQQGVFVVDEQQMSAKFVPVTVGVTNAEVAQILAPPLSGIVVTLGQHLLEDGSSLTLPQQQTPDGERRQRPEERR</sequence>
<organism evidence="6">
    <name type="scientific">Candidatus Moduliflexus flocculans</name>
    <dbReference type="NCBI Taxonomy" id="1499966"/>
    <lineage>
        <taxon>Bacteria</taxon>
        <taxon>Candidatus Moduliflexota</taxon>
        <taxon>Candidatus Moduliflexia</taxon>
        <taxon>Candidatus Moduliflexales</taxon>
        <taxon>Candidatus Moduliflexaceae</taxon>
    </lineage>
</organism>
<evidence type="ECO:0000313" key="7">
    <source>
        <dbReference type="Proteomes" id="UP000030700"/>
    </source>
</evidence>
<feature type="domain" description="Multidrug resistance protein MdtA-like alpha-helical hairpin" evidence="4">
    <location>
        <begin position="135"/>
        <end position="211"/>
    </location>
</feature>
<evidence type="ECO:0000313" key="6">
    <source>
        <dbReference type="EMBL" id="GAK52993.1"/>
    </source>
</evidence>
<evidence type="ECO:0000256" key="2">
    <source>
        <dbReference type="SAM" id="Coils"/>
    </source>
</evidence>
<dbReference type="EMBL" id="DF820459">
    <property type="protein sequence ID" value="GAK52993.1"/>
    <property type="molecule type" value="Genomic_DNA"/>
</dbReference>
<dbReference type="Gene3D" id="1.10.287.470">
    <property type="entry name" value="Helix hairpin bin"/>
    <property type="match status" value="1"/>
</dbReference>
<proteinExistence type="inferred from homology"/>
<evidence type="ECO:0000256" key="3">
    <source>
        <dbReference type="SAM" id="MobiDB-lite"/>
    </source>
</evidence>
<dbReference type="Gene3D" id="2.40.420.20">
    <property type="match status" value="1"/>
</dbReference>
<dbReference type="Pfam" id="PF25876">
    <property type="entry name" value="HH_MFP_RND"/>
    <property type="match status" value="1"/>
</dbReference>
<comment type="similarity">
    <text evidence="1">Belongs to the membrane fusion protein (MFP) (TC 8.A.1) family.</text>
</comment>
<dbReference type="AlphaFoldDB" id="A0A0S6W4A7"/>
<dbReference type="STRING" id="1499966.U14_04252"/>
<feature type="coiled-coil region" evidence="2">
    <location>
        <begin position="121"/>
        <end position="193"/>
    </location>
</feature>
<keyword evidence="7" id="KW-1185">Reference proteome</keyword>
<dbReference type="InterPro" id="IPR058624">
    <property type="entry name" value="MdtA-like_HH"/>
</dbReference>
<feature type="compositionally biased region" description="Basic and acidic residues" evidence="3">
    <location>
        <begin position="409"/>
        <end position="420"/>
    </location>
</feature>
<evidence type="ECO:0000259" key="5">
    <source>
        <dbReference type="Pfam" id="PF25954"/>
    </source>
</evidence>
<feature type="compositionally biased region" description="Polar residues" evidence="3">
    <location>
        <begin position="398"/>
        <end position="408"/>
    </location>
</feature>
<accession>A0A0S6W4A7</accession>
<dbReference type="SUPFAM" id="SSF111369">
    <property type="entry name" value="HlyD-like secretion proteins"/>
    <property type="match status" value="1"/>
</dbReference>
<gene>
    <name evidence="6" type="ORF">U14_04252</name>
</gene>
<dbReference type="NCBIfam" id="TIGR01730">
    <property type="entry name" value="RND_mfp"/>
    <property type="match status" value="1"/>
</dbReference>
<dbReference type="InterPro" id="IPR058792">
    <property type="entry name" value="Beta-barrel_RND_2"/>
</dbReference>
<feature type="region of interest" description="Disordered" evidence="3">
    <location>
        <begin position="397"/>
        <end position="420"/>
    </location>
</feature>
<name>A0A0S6W4A7_9BACT</name>
<protein>
    <submittedName>
        <fullName evidence="6">Efflux transporter, RND family, MFP subunit</fullName>
    </submittedName>
</protein>
<dbReference type="Gene3D" id="2.40.30.170">
    <property type="match status" value="1"/>
</dbReference>
<evidence type="ECO:0000256" key="1">
    <source>
        <dbReference type="ARBA" id="ARBA00009477"/>
    </source>
</evidence>
<reference evidence="6" key="1">
    <citation type="journal article" date="2015" name="PeerJ">
        <title>First genomic representation of candidate bacterial phylum KSB3 points to enhanced environmental sensing as a trigger of wastewater bulking.</title>
        <authorList>
            <person name="Sekiguchi Y."/>
            <person name="Ohashi A."/>
            <person name="Parks D.H."/>
            <person name="Yamauchi T."/>
            <person name="Tyson G.W."/>
            <person name="Hugenholtz P."/>
        </authorList>
    </citation>
    <scope>NUCLEOTIDE SEQUENCE [LARGE SCALE GENOMIC DNA]</scope>
</reference>
<feature type="compositionally biased region" description="Polar residues" evidence="3">
    <location>
        <begin position="28"/>
        <end position="40"/>
    </location>
</feature>
<dbReference type="GO" id="GO:0015562">
    <property type="term" value="F:efflux transmembrane transporter activity"/>
    <property type="evidence" value="ECO:0007669"/>
    <property type="project" value="TreeGrafter"/>
</dbReference>
<dbReference type="HOGENOM" id="CLU_018816_1_2_0"/>
<dbReference type="FunFam" id="2.40.30.170:FF:000010">
    <property type="entry name" value="Efflux RND transporter periplasmic adaptor subunit"/>
    <property type="match status" value="1"/>
</dbReference>
<dbReference type="PANTHER" id="PTHR30469">
    <property type="entry name" value="MULTIDRUG RESISTANCE PROTEIN MDTA"/>
    <property type="match status" value="1"/>
</dbReference>
<dbReference type="Proteomes" id="UP000030700">
    <property type="component" value="Unassembled WGS sequence"/>
</dbReference>
<dbReference type="GO" id="GO:1990281">
    <property type="term" value="C:efflux pump complex"/>
    <property type="evidence" value="ECO:0007669"/>
    <property type="project" value="TreeGrafter"/>
</dbReference>
<dbReference type="Pfam" id="PF25954">
    <property type="entry name" value="Beta-barrel_RND_2"/>
    <property type="match status" value="1"/>
</dbReference>
<feature type="domain" description="CusB-like beta-barrel" evidence="5">
    <location>
        <begin position="256"/>
        <end position="326"/>
    </location>
</feature>
<dbReference type="InterPro" id="IPR006143">
    <property type="entry name" value="RND_pump_MFP"/>
</dbReference>
<keyword evidence="2" id="KW-0175">Coiled coil</keyword>
<feature type="region of interest" description="Disordered" evidence="3">
    <location>
        <begin position="28"/>
        <end position="56"/>
    </location>
</feature>
<evidence type="ECO:0000259" key="4">
    <source>
        <dbReference type="Pfam" id="PF25876"/>
    </source>
</evidence>